<name>A0A834WAA6_9FABA</name>
<organism evidence="1 2">
    <name type="scientific">Senna tora</name>
    <dbReference type="NCBI Taxonomy" id="362788"/>
    <lineage>
        <taxon>Eukaryota</taxon>
        <taxon>Viridiplantae</taxon>
        <taxon>Streptophyta</taxon>
        <taxon>Embryophyta</taxon>
        <taxon>Tracheophyta</taxon>
        <taxon>Spermatophyta</taxon>
        <taxon>Magnoliopsida</taxon>
        <taxon>eudicotyledons</taxon>
        <taxon>Gunneridae</taxon>
        <taxon>Pentapetalae</taxon>
        <taxon>rosids</taxon>
        <taxon>fabids</taxon>
        <taxon>Fabales</taxon>
        <taxon>Fabaceae</taxon>
        <taxon>Caesalpinioideae</taxon>
        <taxon>Cassia clade</taxon>
        <taxon>Senna</taxon>
    </lineage>
</organism>
<proteinExistence type="predicted"/>
<evidence type="ECO:0000313" key="2">
    <source>
        <dbReference type="Proteomes" id="UP000634136"/>
    </source>
</evidence>
<comment type="caution">
    <text evidence="1">The sequence shown here is derived from an EMBL/GenBank/DDBJ whole genome shotgun (WGS) entry which is preliminary data.</text>
</comment>
<reference evidence="1" key="1">
    <citation type="submission" date="2020-09" db="EMBL/GenBank/DDBJ databases">
        <title>Genome-Enabled Discovery of Anthraquinone Biosynthesis in Senna tora.</title>
        <authorList>
            <person name="Kang S.-H."/>
            <person name="Pandey R.P."/>
            <person name="Lee C.-M."/>
            <person name="Sim J.-S."/>
            <person name="Jeong J.-T."/>
            <person name="Choi B.-S."/>
            <person name="Jung M."/>
            <person name="Ginzburg D."/>
            <person name="Zhao K."/>
            <person name="Won S.Y."/>
            <person name="Oh T.-J."/>
            <person name="Yu Y."/>
            <person name="Kim N.-H."/>
            <person name="Lee O.R."/>
            <person name="Lee T.-H."/>
            <person name="Bashyal P."/>
            <person name="Kim T.-S."/>
            <person name="Lee W.-H."/>
            <person name="Kawkins C."/>
            <person name="Kim C.-K."/>
            <person name="Kim J.S."/>
            <person name="Ahn B.O."/>
            <person name="Rhee S.Y."/>
            <person name="Sohng J.K."/>
        </authorList>
    </citation>
    <scope>NUCLEOTIDE SEQUENCE</scope>
    <source>
        <tissue evidence="1">Leaf</tissue>
    </source>
</reference>
<dbReference type="Proteomes" id="UP000634136">
    <property type="component" value="Unassembled WGS sequence"/>
</dbReference>
<dbReference type="EMBL" id="JAAIUW010000011">
    <property type="protein sequence ID" value="KAF7809764.1"/>
    <property type="molecule type" value="Genomic_DNA"/>
</dbReference>
<accession>A0A834WAA6</accession>
<dbReference type="AlphaFoldDB" id="A0A834WAA6"/>
<sequence>MGTLTIPTCYFNFHASHDTSYSTVGRVRDQDIWN</sequence>
<keyword evidence="2" id="KW-1185">Reference proteome</keyword>
<protein>
    <submittedName>
        <fullName evidence="1">Uncharacterized protein</fullName>
    </submittedName>
</protein>
<evidence type="ECO:0000313" key="1">
    <source>
        <dbReference type="EMBL" id="KAF7809764.1"/>
    </source>
</evidence>
<gene>
    <name evidence="1" type="ORF">G2W53_036507</name>
</gene>